<feature type="domain" description="DUF418" evidence="2">
    <location>
        <begin position="227"/>
        <end position="381"/>
    </location>
</feature>
<evidence type="ECO:0000256" key="1">
    <source>
        <dbReference type="SAM" id="Phobius"/>
    </source>
</evidence>
<feature type="transmembrane region" description="Helical" evidence="1">
    <location>
        <begin position="97"/>
        <end position="114"/>
    </location>
</feature>
<sequence length="405" mass="44600">MKETTDSVNRIRIIDAIRGFSLLGILICNILIFQYGLYGKEMLDLFHASPTDIAAHNILLVAAEGSFMPIFMFLFGYSLFKLRERLEQSGLKPWRALTRRFALLLGVGLLHATLLWDGDILLPYGITGFVLLLFVNRKPKTLLIWAITLGVLFAAASYGMNEPSAGADPKLTDYVQRSIPVFSEGSYADIIKFRGEDPLDIPKAGLVLVAFMVPFMLLPMFLLGIAAAKKGWFHNPRQERTAYQYGAAVFLPLGILLKSFGVGLSQTQIGPVLTQIGGPLLALGYISAFAFLLSHLSKASFLLKAFESVGRLSLTNYLMQSVICTTLFYGYGLGWFGKVGVMTGTLLAIVIYALQAYASTLLLKRVKHGPFEMLLRIGTYFSLNGKLKLRTVPKPTPDPPVSADL</sequence>
<feature type="transmembrane region" description="Helical" evidence="1">
    <location>
        <begin position="204"/>
        <end position="225"/>
    </location>
</feature>
<accession>A0A917M2U6</accession>
<dbReference type="InterPro" id="IPR052529">
    <property type="entry name" value="Bact_Transport_Assoc"/>
</dbReference>
<organism evidence="3 4">
    <name type="scientific">Paenibacillus radicis</name>
    <name type="common">ex Gao et al. 2016</name>
    <dbReference type="NCBI Taxonomy" id="1737354"/>
    <lineage>
        <taxon>Bacteria</taxon>
        <taxon>Bacillati</taxon>
        <taxon>Bacillota</taxon>
        <taxon>Bacilli</taxon>
        <taxon>Bacillales</taxon>
        <taxon>Paenibacillaceae</taxon>
        <taxon>Paenibacillus</taxon>
    </lineage>
</organism>
<gene>
    <name evidence="3" type="ORF">GCM10010918_28680</name>
</gene>
<protein>
    <recommendedName>
        <fullName evidence="2">DUF418 domain-containing protein</fullName>
    </recommendedName>
</protein>
<keyword evidence="1" id="KW-0812">Transmembrane</keyword>
<dbReference type="Pfam" id="PF04235">
    <property type="entry name" value="DUF418"/>
    <property type="match status" value="1"/>
</dbReference>
<feature type="transmembrane region" description="Helical" evidence="1">
    <location>
        <begin position="20"/>
        <end position="38"/>
    </location>
</feature>
<feature type="transmembrane region" description="Helical" evidence="1">
    <location>
        <begin position="58"/>
        <end position="77"/>
    </location>
</feature>
<dbReference type="Proteomes" id="UP000600247">
    <property type="component" value="Unassembled WGS sequence"/>
</dbReference>
<dbReference type="AlphaFoldDB" id="A0A917M2U6"/>
<dbReference type="RefSeq" id="WP_188889893.1">
    <property type="nucleotide sequence ID" value="NZ_BMHY01000005.1"/>
</dbReference>
<dbReference type="PANTHER" id="PTHR30590:SF2">
    <property type="entry name" value="INNER MEMBRANE PROTEIN"/>
    <property type="match status" value="1"/>
</dbReference>
<reference evidence="3 4" key="1">
    <citation type="journal article" date="2014" name="Int. J. Syst. Evol. Microbiol.">
        <title>Complete genome sequence of Corynebacterium casei LMG S-19264T (=DSM 44701T), isolated from a smear-ripened cheese.</title>
        <authorList>
            <consortium name="US DOE Joint Genome Institute (JGI-PGF)"/>
            <person name="Walter F."/>
            <person name="Albersmeier A."/>
            <person name="Kalinowski J."/>
            <person name="Ruckert C."/>
        </authorList>
    </citation>
    <scope>NUCLEOTIDE SEQUENCE [LARGE SCALE GENOMIC DNA]</scope>
    <source>
        <strain evidence="3 4">CGMCC 1.15286</strain>
    </source>
</reference>
<proteinExistence type="predicted"/>
<comment type="caution">
    <text evidence="3">The sequence shown here is derived from an EMBL/GenBank/DDBJ whole genome shotgun (WGS) entry which is preliminary data.</text>
</comment>
<evidence type="ECO:0000259" key="2">
    <source>
        <dbReference type="Pfam" id="PF04235"/>
    </source>
</evidence>
<feature type="transmembrane region" description="Helical" evidence="1">
    <location>
        <begin position="245"/>
        <end position="264"/>
    </location>
</feature>
<feature type="transmembrane region" description="Helical" evidence="1">
    <location>
        <begin position="317"/>
        <end position="336"/>
    </location>
</feature>
<dbReference type="InterPro" id="IPR007349">
    <property type="entry name" value="DUF418"/>
</dbReference>
<keyword evidence="4" id="KW-1185">Reference proteome</keyword>
<keyword evidence="1" id="KW-1133">Transmembrane helix</keyword>
<feature type="transmembrane region" description="Helical" evidence="1">
    <location>
        <begin position="276"/>
        <end position="296"/>
    </location>
</feature>
<feature type="transmembrane region" description="Helical" evidence="1">
    <location>
        <begin position="142"/>
        <end position="160"/>
    </location>
</feature>
<dbReference type="PANTHER" id="PTHR30590">
    <property type="entry name" value="INNER MEMBRANE PROTEIN"/>
    <property type="match status" value="1"/>
</dbReference>
<feature type="transmembrane region" description="Helical" evidence="1">
    <location>
        <begin position="120"/>
        <end position="135"/>
    </location>
</feature>
<name>A0A917M2U6_9BACL</name>
<feature type="transmembrane region" description="Helical" evidence="1">
    <location>
        <begin position="342"/>
        <end position="363"/>
    </location>
</feature>
<evidence type="ECO:0000313" key="4">
    <source>
        <dbReference type="Proteomes" id="UP000600247"/>
    </source>
</evidence>
<evidence type="ECO:0000313" key="3">
    <source>
        <dbReference type="EMBL" id="GGG71416.1"/>
    </source>
</evidence>
<dbReference type="EMBL" id="BMHY01000005">
    <property type="protein sequence ID" value="GGG71416.1"/>
    <property type="molecule type" value="Genomic_DNA"/>
</dbReference>
<keyword evidence="1" id="KW-0472">Membrane</keyword>